<dbReference type="Gene3D" id="1.50.10.100">
    <property type="entry name" value="Chondroitin AC/alginate lyase"/>
    <property type="match status" value="1"/>
</dbReference>
<evidence type="ECO:0000256" key="1">
    <source>
        <dbReference type="ARBA" id="ARBA00004418"/>
    </source>
</evidence>
<dbReference type="EMBL" id="SNYW01000008">
    <property type="protein sequence ID" value="TDQ82004.1"/>
    <property type="molecule type" value="Genomic_DNA"/>
</dbReference>
<gene>
    <name evidence="8" type="ORF">A8950_1824</name>
</gene>
<dbReference type="Proteomes" id="UP000295783">
    <property type="component" value="Unassembled WGS sequence"/>
</dbReference>
<dbReference type="PANTHER" id="PTHR39210">
    <property type="entry name" value="HEPARIN-SULFATE LYASE"/>
    <property type="match status" value="1"/>
</dbReference>
<proteinExistence type="predicted"/>
<dbReference type="InterPro" id="IPR012480">
    <property type="entry name" value="Hepar_II_III_C"/>
</dbReference>
<dbReference type="GO" id="GO:0016829">
    <property type="term" value="F:lyase activity"/>
    <property type="evidence" value="ECO:0007669"/>
    <property type="project" value="UniProtKB-KW"/>
</dbReference>
<name>A0A4R6WSG8_9PROT</name>
<feature type="domain" description="Heparinase II/III-like C-terminal" evidence="6">
    <location>
        <begin position="346"/>
        <end position="579"/>
    </location>
</feature>
<comment type="subcellular location">
    <subcellularLocation>
        <location evidence="1">Periplasm</location>
    </subcellularLocation>
</comment>
<dbReference type="InterPro" id="IPR008929">
    <property type="entry name" value="Chondroitin_lyas"/>
</dbReference>
<evidence type="ECO:0000256" key="3">
    <source>
        <dbReference type="ARBA" id="ARBA00022764"/>
    </source>
</evidence>
<evidence type="ECO:0000313" key="8">
    <source>
        <dbReference type="EMBL" id="TDQ82004.1"/>
    </source>
</evidence>
<keyword evidence="3" id="KW-0574">Periplasm</keyword>
<dbReference type="Pfam" id="PF16889">
    <property type="entry name" value="Hepar_II_III_N"/>
    <property type="match status" value="1"/>
</dbReference>
<keyword evidence="4" id="KW-0456">Lyase</keyword>
<reference evidence="8 9" key="1">
    <citation type="submission" date="2019-03" db="EMBL/GenBank/DDBJ databases">
        <title>Genomic Encyclopedia of Type Strains, Phase III (KMG-III): the genomes of soil and plant-associated and newly described type strains.</title>
        <authorList>
            <person name="Whitman W."/>
        </authorList>
    </citation>
    <scope>NUCLEOTIDE SEQUENCE [LARGE SCALE GENOMIC DNA]</scope>
    <source>
        <strain evidence="8 9">CGMCC 1.7660</strain>
    </source>
</reference>
<dbReference type="RefSeq" id="WP_133613325.1">
    <property type="nucleotide sequence ID" value="NZ_SNYW01000008.1"/>
</dbReference>
<evidence type="ECO:0000256" key="5">
    <source>
        <dbReference type="SAM" id="MobiDB-lite"/>
    </source>
</evidence>
<evidence type="ECO:0000259" key="6">
    <source>
        <dbReference type="Pfam" id="PF07940"/>
    </source>
</evidence>
<evidence type="ECO:0000313" key="9">
    <source>
        <dbReference type="Proteomes" id="UP000295783"/>
    </source>
</evidence>
<evidence type="ECO:0000256" key="2">
    <source>
        <dbReference type="ARBA" id="ARBA00022729"/>
    </source>
</evidence>
<dbReference type="GO" id="GO:0042597">
    <property type="term" value="C:periplasmic space"/>
    <property type="evidence" value="ECO:0007669"/>
    <property type="project" value="UniProtKB-SubCell"/>
</dbReference>
<feature type="region of interest" description="Disordered" evidence="5">
    <location>
        <begin position="1"/>
        <end position="20"/>
    </location>
</feature>
<keyword evidence="2" id="KW-0732">Signal</keyword>
<comment type="caution">
    <text evidence="8">The sequence shown here is derived from an EMBL/GenBank/DDBJ whole genome shotgun (WGS) entry which is preliminary data.</text>
</comment>
<feature type="compositionally biased region" description="Basic and acidic residues" evidence="5">
    <location>
        <begin position="1"/>
        <end position="10"/>
    </location>
</feature>
<protein>
    <submittedName>
        <fullName evidence="8">Putative heparinase superfamily protein</fullName>
    </submittedName>
</protein>
<dbReference type="Gene3D" id="2.70.98.70">
    <property type="match status" value="1"/>
</dbReference>
<evidence type="ECO:0000259" key="7">
    <source>
        <dbReference type="Pfam" id="PF16889"/>
    </source>
</evidence>
<evidence type="ECO:0000256" key="4">
    <source>
        <dbReference type="ARBA" id="ARBA00023239"/>
    </source>
</evidence>
<dbReference type="InterPro" id="IPR031680">
    <property type="entry name" value="Hepar_II_III_N"/>
</dbReference>
<dbReference type="AlphaFoldDB" id="A0A4R6WSG8"/>
<keyword evidence="9" id="KW-1185">Reference proteome</keyword>
<organism evidence="8 9">
    <name type="scientific">Dongia mobilis</name>
    <dbReference type="NCBI Taxonomy" id="578943"/>
    <lineage>
        <taxon>Bacteria</taxon>
        <taxon>Pseudomonadati</taxon>
        <taxon>Pseudomonadota</taxon>
        <taxon>Alphaproteobacteria</taxon>
        <taxon>Rhodospirillales</taxon>
        <taxon>Dongiaceae</taxon>
        <taxon>Dongia</taxon>
    </lineage>
</organism>
<dbReference type="PANTHER" id="PTHR39210:SF1">
    <property type="entry name" value="HEPARIN-SULFATE LYASE"/>
    <property type="match status" value="1"/>
</dbReference>
<sequence>MADGGSDSKPKQGARRGNQRPKLLAPRLQTFFALPAGLIWQRLKRRLRQPYYQSGLYHMSLGRRSAGEMRLPAPEAWGGDDQCGLALLSDEFRFAGEAIRAPAPLGNPIGAGIGWRTVMNSFAWLNDLRLVGGPYARQRARALTQRWVEENERYEPFAWRGDILAARLRNILLNHSYLDVNNDALFRSALLLSLSRQAEHLSRALPDALSGGAYIKAAAALMLAGMMLPRGEKWLGRGEAHLRAALATQMLADGGHVERSPQLMLEVLQHLIDLRDCYLAAARQRGDAAPKLPASPLSSSLELTINNLGSVLLMLSHGDGMLAGFNDTPEIDPQELVRTIERVGEKLRPLNQLPMTGFQRLDRGRTTIIMDCGAPPRHGLDTHAHAGTLSFELSHDGERMLVNCGAHPWAHDWRQVQRTTAAHNTLVVDNTNSAMLLPHGGLALRPEVVTCRREETDGQIWLDTSHDGYEESFGLVHRRKLYLSADGHEFIGEEHLVGPGGNAYALRFHLHPQVSVSVTQNGQAALIRMPKGSGWRLRVDGAELALAESVHIAELGQVRRSQQIVVIGTIESDRTEIRWLLQREGGKK</sequence>
<dbReference type="OrthoDB" id="9787373at2"/>
<dbReference type="Pfam" id="PF07940">
    <property type="entry name" value="Hepar_II_III_C"/>
    <property type="match status" value="1"/>
</dbReference>
<feature type="domain" description="Heparin-sulfate lyase N-terminal" evidence="7">
    <location>
        <begin position="148"/>
        <end position="291"/>
    </location>
</feature>
<accession>A0A4R6WSG8</accession>